<evidence type="ECO:0000313" key="2">
    <source>
        <dbReference type="Proteomes" id="UP000231632"/>
    </source>
</evidence>
<dbReference type="Pfam" id="PF08713">
    <property type="entry name" value="DNA_alkylation"/>
    <property type="match status" value="1"/>
</dbReference>
<dbReference type="Gene3D" id="1.25.40.290">
    <property type="entry name" value="ARM repeat domains"/>
    <property type="match status" value="1"/>
</dbReference>
<dbReference type="EMBL" id="BDFD01000001">
    <property type="protein sequence ID" value="GAV19162.1"/>
    <property type="molecule type" value="Genomic_DNA"/>
</dbReference>
<dbReference type="AlphaFoldDB" id="A0A1L8CJR8"/>
<name>A0A1L8CJR8_9PROT</name>
<comment type="caution">
    <text evidence="1">The sequence shown here is derived from an EMBL/GenBank/DDBJ whole genome shotgun (WGS) entry which is preliminary data.</text>
</comment>
<dbReference type="InterPro" id="IPR014825">
    <property type="entry name" value="DNA_alkylation"/>
</dbReference>
<proteinExistence type="predicted"/>
<dbReference type="STRING" id="1921010.MMIC_P0091"/>
<reference evidence="1 2" key="1">
    <citation type="journal article" date="2017" name="Arch. Microbiol.">
        <title>Mariprofundus micogutta sp. nov., a novel iron-oxidizing zetaproteobacterium isolated from a deep-sea hydrothermal field at the Bayonnaise knoll of the Izu-Ogasawara arc, and a description of Mariprofundales ord. nov. and Zetaproteobacteria classis nov.</title>
        <authorList>
            <person name="Makita H."/>
            <person name="Tanaka E."/>
            <person name="Mitsunobu S."/>
            <person name="Miyazaki M."/>
            <person name="Nunoura T."/>
            <person name="Uematsu K."/>
            <person name="Takaki Y."/>
            <person name="Nishi S."/>
            <person name="Shimamura S."/>
            <person name="Takai K."/>
        </authorList>
    </citation>
    <scope>NUCLEOTIDE SEQUENCE [LARGE SCALE GENOMIC DNA]</scope>
    <source>
        <strain evidence="1 2">ET2</strain>
    </source>
</reference>
<sequence length="367" mass="42199">MRSILCCMPEPLKNLYSEALIDQVGEAIRENYPAFELSGFKQTVFDEQWQTRELKSRMTHIAESLRPFLPDDYPQALQILKTACERFSGFEPMFFPAFAELYGMDDFEASIDALEHMTQFSSSELAVRPFIIRYGNRMMKQMQIWAESDNKHVRRLASEGCRPRLPWAMALPEFKKDPGPVLNVIEKLMQDDSEYVPRSVANNLNDISKDNPDILIELLRTRMGKCNKTNWILKHASRTLLKRGHAEVLRLFGFSDPTHIDIGKLQVAESVKSGDQLPFSFTVEGKDKQLGKLRIEYAIDFMKANGKQARKVFKISEADYAEQIKHVSRSHSFKFISTRRYYTGRHALAVIINGKQLATAAFDLTEK</sequence>
<organism evidence="1 2">
    <name type="scientific">Mariprofundus micogutta</name>
    <dbReference type="NCBI Taxonomy" id="1921010"/>
    <lineage>
        <taxon>Bacteria</taxon>
        <taxon>Pseudomonadati</taxon>
        <taxon>Pseudomonadota</taxon>
        <taxon>Candidatius Mariprofundia</taxon>
        <taxon>Mariprofundales</taxon>
        <taxon>Mariprofundaceae</taxon>
        <taxon>Mariprofundus</taxon>
    </lineage>
</organism>
<keyword evidence="2" id="KW-1185">Reference proteome</keyword>
<dbReference type="Proteomes" id="UP000231632">
    <property type="component" value="Unassembled WGS sequence"/>
</dbReference>
<evidence type="ECO:0000313" key="1">
    <source>
        <dbReference type="EMBL" id="GAV19162.1"/>
    </source>
</evidence>
<dbReference type="SUPFAM" id="SSF48371">
    <property type="entry name" value="ARM repeat"/>
    <property type="match status" value="1"/>
</dbReference>
<gene>
    <name evidence="1" type="ORF">MMIC_P0091</name>
</gene>
<dbReference type="InterPro" id="IPR016024">
    <property type="entry name" value="ARM-type_fold"/>
</dbReference>
<accession>A0A1L8CJR8</accession>
<protein>
    <submittedName>
        <fullName evidence="1">DNA alkylation repair enzyme</fullName>
    </submittedName>
</protein>